<evidence type="ECO:0000256" key="9">
    <source>
        <dbReference type="ARBA" id="ARBA00023224"/>
    </source>
</evidence>
<keyword evidence="6 10" id="KW-0472">Membrane</keyword>
<dbReference type="PANTHER" id="PTHR24246:SF27">
    <property type="entry name" value="ADENOSINE RECEPTOR, ISOFORM A"/>
    <property type="match status" value="1"/>
</dbReference>
<dbReference type="Gene3D" id="1.20.1070.10">
    <property type="entry name" value="Rhodopsin 7-helix transmembrane proteins"/>
    <property type="match status" value="2"/>
</dbReference>
<dbReference type="InterPro" id="IPR000276">
    <property type="entry name" value="GPCR_Rhodpsn"/>
</dbReference>
<dbReference type="GO" id="GO:0005886">
    <property type="term" value="C:plasma membrane"/>
    <property type="evidence" value="ECO:0007669"/>
    <property type="project" value="UniProtKB-SubCell"/>
</dbReference>
<dbReference type="SUPFAM" id="SSF81321">
    <property type="entry name" value="Family A G protein-coupled receptor-like"/>
    <property type="match status" value="1"/>
</dbReference>
<name>A0A9W9YDP7_9CNID</name>
<evidence type="ECO:0000256" key="1">
    <source>
        <dbReference type="ARBA" id="ARBA00004651"/>
    </source>
</evidence>
<feature type="transmembrane region" description="Helical" evidence="10">
    <location>
        <begin position="98"/>
        <end position="117"/>
    </location>
</feature>
<keyword evidence="9" id="KW-0807">Transducer</keyword>
<feature type="transmembrane region" description="Helical" evidence="10">
    <location>
        <begin position="137"/>
        <end position="157"/>
    </location>
</feature>
<keyword evidence="7" id="KW-0675">Receptor</keyword>
<feature type="transmembrane region" description="Helical" evidence="10">
    <location>
        <begin position="215"/>
        <end position="240"/>
    </location>
</feature>
<proteinExistence type="predicted"/>
<organism evidence="12 13">
    <name type="scientific">Desmophyllum pertusum</name>
    <dbReference type="NCBI Taxonomy" id="174260"/>
    <lineage>
        <taxon>Eukaryota</taxon>
        <taxon>Metazoa</taxon>
        <taxon>Cnidaria</taxon>
        <taxon>Anthozoa</taxon>
        <taxon>Hexacorallia</taxon>
        <taxon>Scleractinia</taxon>
        <taxon>Caryophylliina</taxon>
        <taxon>Caryophylliidae</taxon>
        <taxon>Desmophyllum</taxon>
    </lineage>
</organism>
<dbReference type="Proteomes" id="UP001163046">
    <property type="component" value="Unassembled WGS sequence"/>
</dbReference>
<keyword evidence="4 10" id="KW-1133">Transmembrane helix</keyword>
<dbReference type="EMBL" id="MU827782">
    <property type="protein sequence ID" value="KAJ7336520.1"/>
    <property type="molecule type" value="Genomic_DNA"/>
</dbReference>
<dbReference type="PRINTS" id="PR00237">
    <property type="entry name" value="GPCRRHODOPSN"/>
</dbReference>
<protein>
    <recommendedName>
        <fullName evidence="11">G-protein coupled receptors family 1 profile domain-containing protein</fullName>
    </recommendedName>
</protein>
<evidence type="ECO:0000256" key="2">
    <source>
        <dbReference type="ARBA" id="ARBA00022475"/>
    </source>
</evidence>
<feature type="transmembrane region" description="Helical" evidence="10">
    <location>
        <begin position="57"/>
        <end position="78"/>
    </location>
</feature>
<feature type="transmembrane region" description="Helical" evidence="10">
    <location>
        <begin position="12"/>
        <end position="45"/>
    </location>
</feature>
<comment type="subcellular location">
    <subcellularLocation>
        <location evidence="1">Cell membrane</location>
        <topology evidence="1">Multi-pass membrane protein</topology>
    </subcellularLocation>
</comment>
<gene>
    <name evidence="12" type="ORF">OS493_011730</name>
</gene>
<sequence>MSFQFDLCDNYWAPFATSVTTATVSAILCIITVPGNLLICWAVIWNPTGKLKSAFNYLVLNLAIADLIIGAVTEPLFVGYHVKEALKHRVSSLIWVSHMSYFMTSAASVLSIMALAVNRYQVATSNRIERGKISSAVATFVVLWICSLSLPLVYLAAGFYLLAFIFANTAIVISIAVLIFVYYRIYHRLKQHEKNCKNIRRSNEREKHLKREQKITISFLLIITSFIACVVPSLVMIYVINLCHNCSCVLIHWFRDLQGLFLLLNSASNQFLYAWRMRCFQVAFKTIPAVQWVLRKFVRKRMDLTPGGGN</sequence>
<dbReference type="CDD" id="cd00637">
    <property type="entry name" value="7tm_classA_rhodopsin-like"/>
    <property type="match status" value="1"/>
</dbReference>
<keyword evidence="8" id="KW-0325">Glycoprotein</keyword>
<dbReference type="GO" id="GO:0004930">
    <property type="term" value="F:G protein-coupled receptor activity"/>
    <property type="evidence" value="ECO:0007669"/>
    <property type="project" value="UniProtKB-KW"/>
</dbReference>
<evidence type="ECO:0000256" key="6">
    <source>
        <dbReference type="ARBA" id="ARBA00023136"/>
    </source>
</evidence>
<evidence type="ECO:0000256" key="8">
    <source>
        <dbReference type="ARBA" id="ARBA00023180"/>
    </source>
</evidence>
<keyword evidence="2" id="KW-1003">Cell membrane</keyword>
<dbReference type="PANTHER" id="PTHR24246">
    <property type="entry name" value="OLFACTORY RECEPTOR AND ADENOSINE RECEPTOR"/>
    <property type="match status" value="1"/>
</dbReference>
<keyword evidence="5" id="KW-0297">G-protein coupled receptor</keyword>
<dbReference type="PROSITE" id="PS50262">
    <property type="entry name" value="G_PROTEIN_RECEP_F1_2"/>
    <property type="match status" value="1"/>
</dbReference>
<reference evidence="12" key="1">
    <citation type="submission" date="2023-01" db="EMBL/GenBank/DDBJ databases">
        <title>Genome assembly of the deep-sea coral Lophelia pertusa.</title>
        <authorList>
            <person name="Herrera S."/>
            <person name="Cordes E."/>
        </authorList>
    </citation>
    <scope>NUCLEOTIDE SEQUENCE</scope>
    <source>
        <strain evidence="12">USNM1676648</strain>
        <tissue evidence="12">Polyp</tissue>
    </source>
</reference>
<dbReference type="AlphaFoldDB" id="A0A9W9YDP7"/>
<keyword evidence="13" id="KW-1185">Reference proteome</keyword>
<feature type="domain" description="G-protein coupled receptors family 1 profile" evidence="11">
    <location>
        <begin position="35"/>
        <end position="273"/>
    </location>
</feature>
<evidence type="ECO:0000256" key="5">
    <source>
        <dbReference type="ARBA" id="ARBA00023040"/>
    </source>
</evidence>
<evidence type="ECO:0000313" key="12">
    <source>
        <dbReference type="EMBL" id="KAJ7336520.1"/>
    </source>
</evidence>
<evidence type="ECO:0000259" key="11">
    <source>
        <dbReference type="PROSITE" id="PS50262"/>
    </source>
</evidence>
<dbReference type="OrthoDB" id="5969850at2759"/>
<feature type="transmembrane region" description="Helical" evidence="10">
    <location>
        <begin position="163"/>
        <end position="185"/>
    </location>
</feature>
<evidence type="ECO:0000256" key="3">
    <source>
        <dbReference type="ARBA" id="ARBA00022692"/>
    </source>
</evidence>
<accession>A0A9W9YDP7</accession>
<evidence type="ECO:0000256" key="10">
    <source>
        <dbReference type="SAM" id="Phobius"/>
    </source>
</evidence>
<keyword evidence="3 10" id="KW-0812">Transmembrane</keyword>
<evidence type="ECO:0000313" key="13">
    <source>
        <dbReference type="Proteomes" id="UP001163046"/>
    </source>
</evidence>
<comment type="caution">
    <text evidence="12">The sequence shown here is derived from an EMBL/GenBank/DDBJ whole genome shotgun (WGS) entry which is preliminary data.</text>
</comment>
<dbReference type="InterPro" id="IPR017452">
    <property type="entry name" value="GPCR_Rhodpsn_7TM"/>
</dbReference>
<evidence type="ECO:0000256" key="7">
    <source>
        <dbReference type="ARBA" id="ARBA00023170"/>
    </source>
</evidence>
<dbReference type="Pfam" id="PF00001">
    <property type="entry name" value="7tm_1"/>
    <property type="match status" value="2"/>
</dbReference>
<evidence type="ECO:0000256" key="4">
    <source>
        <dbReference type="ARBA" id="ARBA00022989"/>
    </source>
</evidence>